<evidence type="ECO:0000313" key="6">
    <source>
        <dbReference type="EMBL" id="VFQ80790.1"/>
    </source>
</evidence>
<dbReference type="Proteomes" id="UP000595140">
    <property type="component" value="Unassembled WGS sequence"/>
</dbReference>
<reference evidence="6 7" key="1">
    <citation type="submission" date="2018-04" db="EMBL/GenBank/DDBJ databases">
        <authorList>
            <person name="Vogel A."/>
        </authorList>
    </citation>
    <scope>NUCLEOTIDE SEQUENCE [LARGE SCALE GENOMIC DNA]</scope>
</reference>
<dbReference type="AlphaFoldDB" id="A0A484LW79"/>
<dbReference type="OrthoDB" id="1869436at2759"/>
<keyword evidence="7" id="KW-1185">Reference proteome</keyword>
<keyword evidence="2" id="KW-0645">Protease</keyword>
<dbReference type="PANTHER" id="PTHR33018:SF34">
    <property type="entry name" value="OS02G0472350 PROTEIN"/>
    <property type="match status" value="1"/>
</dbReference>
<evidence type="ECO:0000256" key="1">
    <source>
        <dbReference type="ARBA" id="ARBA00005234"/>
    </source>
</evidence>
<proteinExistence type="inferred from homology"/>
<dbReference type="SUPFAM" id="SSF54001">
    <property type="entry name" value="Cysteine proteinases"/>
    <property type="match status" value="1"/>
</dbReference>
<evidence type="ECO:0000313" key="7">
    <source>
        <dbReference type="Proteomes" id="UP000595140"/>
    </source>
</evidence>
<dbReference type="Gene3D" id="3.40.395.10">
    <property type="entry name" value="Adenoviral Proteinase, Chain A"/>
    <property type="match status" value="1"/>
</dbReference>
<dbReference type="PROSITE" id="PS50600">
    <property type="entry name" value="ULP_PROTEASE"/>
    <property type="match status" value="1"/>
</dbReference>
<dbReference type="InterPro" id="IPR003653">
    <property type="entry name" value="Peptidase_C48_C"/>
</dbReference>
<dbReference type="Pfam" id="PF02902">
    <property type="entry name" value="Peptidase_C48"/>
    <property type="match status" value="1"/>
</dbReference>
<dbReference type="InterPro" id="IPR058352">
    <property type="entry name" value="DUF8039"/>
</dbReference>
<evidence type="ECO:0000256" key="3">
    <source>
        <dbReference type="ARBA" id="ARBA00022801"/>
    </source>
</evidence>
<organism evidence="6 7">
    <name type="scientific">Cuscuta campestris</name>
    <dbReference type="NCBI Taxonomy" id="132261"/>
    <lineage>
        <taxon>Eukaryota</taxon>
        <taxon>Viridiplantae</taxon>
        <taxon>Streptophyta</taxon>
        <taxon>Embryophyta</taxon>
        <taxon>Tracheophyta</taxon>
        <taxon>Spermatophyta</taxon>
        <taxon>Magnoliopsida</taxon>
        <taxon>eudicotyledons</taxon>
        <taxon>Gunneridae</taxon>
        <taxon>Pentapetalae</taxon>
        <taxon>asterids</taxon>
        <taxon>lamiids</taxon>
        <taxon>Solanales</taxon>
        <taxon>Convolvulaceae</taxon>
        <taxon>Cuscuteae</taxon>
        <taxon>Cuscuta</taxon>
        <taxon>Cuscuta subgen. Grammica</taxon>
        <taxon>Cuscuta sect. Cleistogrammica</taxon>
    </lineage>
</organism>
<dbReference type="Pfam" id="PF26133">
    <property type="entry name" value="DUF8039"/>
    <property type="match status" value="1"/>
</dbReference>
<gene>
    <name evidence="6" type="ORF">CCAM_LOCUS22566</name>
</gene>
<evidence type="ECO:0000256" key="4">
    <source>
        <dbReference type="SAM" id="MobiDB-lite"/>
    </source>
</evidence>
<sequence length="552" mass="62584">MTKLVNFDVVFTPVLLQGTFTAVGHDDILTRSLGTSEHPGRTRGVGSLVGLRNVFKGKKNSKKSDGLFMAQDNLEQFRNSVLNDAFTMYTQRLPQLFQSLGVQVSGSIENIANISQQLPMSTPQFQQSSKASVDLDPFADLTEMSRCHMSITDPIDAIVARGSVFPCSPGVSLHNAPLPYNHVKVSMDVVLDGMGDYPIPTPTDEHTTVSSTLGSMCAWPKALVHLGDPPLGSPVLPTLRGMGSSTKGFSRVSAYSEDSPHLSHHSSQQLNSHHSFSQHSSQQPHTHTEPPFQRVVEPGLYATLGPRCRDLCHWLTRMEDLTNIEILIEPWALGYAEERVFNINPENIKEFLRWEMIDNSIVEIFMRHLYGYIRTHDIRNVGLVCPDDLQHMVKNGNRKPVERMLLDHKEKSWVLLPFFCERTHHYTLIVIRYYENKVYYFNSALGMGTSKNLTLKSYVNESWRILRVQGMGFLKMKPMWTDVGIVPQQPGVTECGYYIMRFMWLIISLCARESVPIETVFNSFDPYTIEQLDELRKMWANTFLDVTPQNIL</sequence>
<accession>A0A484LW79</accession>
<keyword evidence="3" id="KW-0378">Hydrolase</keyword>
<feature type="compositionally biased region" description="Low complexity" evidence="4">
    <location>
        <begin position="265"/>
        <end position="285"/>
    </location>
</feature>
<dbReference type="EMBL" id="OOIL02002179">
    <property type="protein sequence ID" value="VFQ80790.1"/>
    <property type="molecule type" value="Genomic_DNA"/>
</dbReference>
<dbReference type="GO" id="GO:0008234">
    <property type="term" value="F:cysteine-type peptidase activity"/>
    <property type="evidence" value="ECO:0007669"/>
    <property type="project" value="InterPro"/>
</dbReference>
<dbReference type="InterPro" id="IPR038765">
    <property type="entry name" value="Papain-like_cys_pep_sf"/>
</dbReference>
<protein>
    <recommendedName>
        <fullName evidence="5">Ubiquitin-like protease family profile domain-containing protein</fullName>
    </recommendedName>
</protein>
<name>A0A484LW79_9ASTE</name>
<feature type="domain" description="Ubiquitin-like protease family profile" evidence="5">
    <location>
        <begin position="341"/>
        <end position="506"/>
    </location>
</feature>
<feature type="region of interest" description="Disordered" evidence="4">
    <location>
        <begin position="250"/>
        <end position="291"/>
    </location>
</feature>
<dbReference type="GO" id="GO:0006508">
    <property type="term" value="P:proteolysis"/>
    <property type="evidence" value="ECO:0007669"/>
    <property type="project" value="UniProtKB-KW"/>
</dbReference>
<dbReference type="PANTHER" id="PTHR33018">
    <property type="entry name" value="OS10G0338966 PROTEIN-RELATED"/>
    <property type="match status" value="1"/>
</dbReference>
<evidence type="ECO:0000259" key="5">
    <source>
        <dbReference type="PROSITE" id="PS50600"/>
    </source>
</evidence>
<evidence type="ECO:0000256" key="2">
    <source>
        <dbReference type="ARBA" id="ARBA00022670"/>
    </source>
</evidence>
<comment type="similarity">
    <text evidence="1">Belongs to the peptidase C48 family.</text>
</comment>